<dbReference type="InterPro" id="IPR036770">
    <property type="entry name" value="Ankyrin_rpt-contain_sf"/>
</dbReference>
<dbReference type="PROSITE" id="PS50088">
    <property type="entry name" value="ANK_REPEAT"/>
    <property type="match status" value="2"/>
</dbReference>
<protein>
    <recommendedName>
        <fullName evidence="1">Acyl-CoA-binding domain-containing protein 6</fullName>
    </recommendedName>
</protein>
<evidence type="ECO:0000256" key="3">
    <source>
        <dbReference type="ARBA" id="ARBA00023043"/>
    </source>
</evidence>
<dbReference type="PROSITE" id="PS51228">
    <property type="entry name" value="ACB_2"/>
    <property type="match status" value="1"/>
</dbReference>
<keyword evidence="8" id="KW-1185">Reference proteome</keyword>
<organism evidence="7 8">
    <name type="scientific">Brachionus calyciflorus</name>
    <dbReference type="NCBI Taxonomy" id="104777"/>
    <lineage>
        <taxon>Eukaryota</taxon>
        <taxon>Metazoa</taxon>
        <taxon>Spiralia</taxon>
        <taxon>Gnathifera</taxon>
        <taxon>Rotifera</taxon>
        <taxon>Eurotatoria</taxon>
        <taxon>Monogononta</taxon>
        <taxon>Pseudotrocha</taxon>
        <taxon>Ploima</taxon>
        <taxon>Brachionidae</taxon>
        <taxon>Brachionus</taxon>
    </lineage>
</organism>
<keyword evidence="4" id="KW-0446">Lipid-binding</keyword>
<gene>
    <name evidence="7" type="ORF">OXX778_LOCUS4745</name>
</gene>
<dbReference type="Pfam" id="PF00887">
    <property type="entry name" value="ACBP"/>
    <property type="match status" value="1"/>
</dbReference>
<evidence type="ECO:0000256" key="1">
    <source>
        <dbReference type="ARBA" id="ARBA00018419"/>
    </source>
</evidence>
<keyword evidence="3 5" id="KW-0040">ANK repeat</keyword>
<feature type="domain" description="ACB" evidence="6">
    <location>
        <begin position="21"/>
        <end position="108"/>
    </location>
</feature>
<dbReference type="InterPro" id="IPR014352">
    <property type="entry name" value="FERM/acyl-CoA-bd_prot_sf"/>
</dbReference>
<name>A0A813QG80_9BILA</name>
<accession>A0A813QG80</accession>
<dbReference type="SUPFAM" id="SSF47027">
    <property type="entry name" value="Acyl-CoA binding protein"/>
    <property type="match status" value="1"/>
</dbReference>
<evidence type="ECO:0000313" key="7">
    <source>
        <dbReference type="EMBL" id="CAF0766986.1"/>
    </source>
</evidence>
<dbReference type="InterPro" id="IPR002110">
    <property type="entry name" value="Ankyrin_rpt"/>
</dbReference>
<dbReference type="InterPro" id="IPR000582">
    <property type="entry name" value="Acyl-CoA-binding_protein"/>
</dbReference>
<feature type="repeat" description="ANK" evidence="5">
    <location>
        <begin position="168"/>
        <end position="200"/>
    </location>
</feature>
<keyword evidence="2" id="KW-0677">Repeat</keyword>
<dbReference type="OrthoDB" id="10254927at2759"/>
<dbReference type="AlphaFoldDB" id="A0A813QG80"/>
<dbReference type="GO" id="GO:0000062">
    <property type="term" value="F:fatty-acyl-CoA binding"/>
    <property type="evidence" value="ECO:0007669"/>
    <property type="project" value="InterPro"/>
</dbReference>
<evidence type="ECO:0000256" key="4">
    <source>
        <dbReference type="ARBA" id="ARBA00023121"/>
    </source>
</evidence>
<dbReference type="Pfam" id="PF12796">
    <property type="entry name" value="Ank_2"/>
    <property type="match status" value="1"/>
</dbReference>
<dbReference type="EMBL" id="CAJNOC010000482">
    <property type="protein sequence ID" value="CAF0766986.1"/>
    <property type="molecule type" value="Genomic_DNA"/>
</dbReference>
<dbReference type="Proteomes" id="UP000663879">
    <property type="component" value="Unassembled WGS sequence"/>
</dbReference>
<dbReference type="PANTHER" id="PTHR24119:SF0">
    <property type="entry name" value="ACYL-COA-BINDING DOMAIN-CONTAINING PROTEIN 6"/>
    <property type="match status" value="1"/>
</dbReference>
<comment type="caution">
    <text evidence="7">The sequence shown here is derived from an EMBL/GenBank/DDBJ whole genome shotgun (WGS) entry which is preliminary data.</text>
</comment>
<dbReference type="SUPFAM" id="SSF48403">
    <property type="entry name" value="Ankyrin repeat"/>
    <property type="match status" value="1"/>
</dbReference>
<dbReference type="PROSITE" id="PS50297">
    <property type="entry name" value="ANK_REP_REGION"/>
    <property type="match status" value="2"/>
</dbReference>
<proteinExistence type="predicted"/>
<evidence type="ECO:0000313" key="8">
    <source>
        <dbReference type="Proteomes" id="UP000663879"/>
    </source>
</evidence>
<feature type="repeat" description="ANK" evidence="5">
    <location>
        <begin position="201"/>
        <end position="224"/>
    </location>
</feature>
<dbReference type="InterPro" id="IPR035984">
    <property type="entry name" value="Acyl-CoA-binding_sf"/>
</dbReference>
<dbReference type="PANTHER" id="PTHR24119">
    <property type="entry name" value="ACYL-COA-BINDING DOMAIN-CONTAINING PROTEIN 6"/>
    <property type="match status" value="1"/>
</dbReference>
<evidence type="ECO:0000256" key="5">
    <source>
        <dbReference type="PROSITE-ProRule" id="PRU00023"/>
    </source>
</evidence>
<evidence type="ECO:0000256" key="2">
    <source>
        <dbReference type="ARBA" id="ARBA00022737"/>
    </source>
</evidence>
<sequence>MSSIDDDELFCNEEKQPKSPLDTLYEHGTLCVRQKASEISQDHLLYLYSRFKFVTEGPCNCDRPSGLFNFEAKKKWDSWKSLGDSVSKDKCKEEYVAKLDQVLLGWRESLDLSSEAEKKGTFGVRCSTLGQNNEVTNTSDCFDVCKSGDIQQLNKLLNSENLNQVDESGMSMLMWACDRGNLDMAKFLIEKGADVNLQDSDGQSCLHYAVACEHLEIVKLLIEKTKIDLNLEDSDGQKAENLTNNKEISNLFQR</sequence>
<dbReference type="SMART" id="SM00248">
    <property type="entry name" value="ANK"/>
    <property type="match status" value="2"/>
</dbReference>
<reference evidence="7" key="1">
    <citation type="submission" date="2021-02" db="EMBL/GenBank/DDBJ databases">
        <authorList>
            <person name="Nowell W R."/>
        </authorList>
    </citation>
    <scope>NUCLEOTIDE SEQUENCE</scope>
    <source>
        <strain evidence="7">Ploen Becks lab</strain>
    </source>
</reference>
<evidence type="ECO:0000259" key="6">
    <source>
        <dbReference type="PROSITE" id="PS51228"/>
    </source>
</evidence>
<dbReference type="Gene3D" id="1.25.40.20">
    <property type="entry name" value="Ankyrin repeat-containing domain"/>
    <property type="match status" value="1"/>
</dbReference>
<dbReference type="Gene3D" id="1.20.80.10">
    <property type="match status" value="1"/>
</dbReference>